<dbReference type="Proteomes" id="UP000274731">
    <property type="component" value="Segment"/>
</dbReference>
<reference evidence="1 2" key="1">
    <citation type="journal article" date="2018" name="Environ. Microbiol.">
        <title>Novel phage-host interactions and evolution as revealed by a cyanomyovirus isolated from an estuarine environment.</title>
        <authorList>
            <person name="Xu Y."/>
            <person name="Zhang R."/>
            <person name="Wang N."/>
            <person name="Cai L."/>
            <person name="Tong Y."/>
            <person name="Sun Q."/>
            <person name="Chen F."/>
            <person name="Jiao N."/>
        </authorList>
    </citation>
    <scope>NUCLEOTIDE SEQUENCE [LARGE SCALE GENOMIC DNA]</scope>
</reference>
<evidence type="ECO:0000313" key="2">
    <source>
        <dbReference type="Proteomes" id="UP000274731"/>
    </source>
</evidence>
<organism evidence="1 2">
    <name type="scientific">Synechococcus phage S-CBWM1</name>
    <dbReference type="NCBI Taxonomy" id="2053653"/>
    <lineage>
        <taxon>Viruses</taxon>
        <taxon>Duplodnaviria</taxon>
        <taxon>Heunggongvirae</taxon>
        <taxon>Uroviricota</taxon>
        <taxon>Caudoviricetes</taxon>
        <taxon>Aokuangvirus</taxon>
        <taxon>Aokuangvirus SCBWM1</taxon>
    </lineage>
</organism>
<evidence type="ECO:0000313" key="1">
    <source>
        <dbReference type="EMBL" id="ATW62764.1"/>
    </source>
</evidence>
<accession>A0A3G1L3J6</accession>
<name>A0A3G1L3J6_9CAUD</name>
<gene>
    <name evidence="1" type="ORF">SCBWM1_gp80</name>
</gene>
<keyword evidence="2" id="KW-1185">Reference proteome</keyword>
<sequence length="138" mass="16273">MTLAFLEDYTTEVSFDPDREPIHVRELIPKDFYLVASLHDSDQDCYPLLIRLILNPEVLENYTVQETRRLMRWIRKNQIDGNLYEISAWNLMALSLLGGESFVGMEWLESLPMSRITIMMEAKKEYNAEITRQAKKKK</sequence>
<dbReference type="EMBL" id="MG450654">
    <property type="protein sequence ID" value="ATW62764.1"/>
    <property type="molecule type" value="Genomic_DNA"/>
</dbReference>
<proteinExistence type="predicted"/>
<protein>
    <submittedName>
        <fullName evidence="1">Uncharacterized protein</fullName>
    </submittedName>
</protein>